<evidence type="ECO:0000313" key="1">
    <source>
        <dbReference type="EMBL" id="EEQ86389.2"/>
    </source>
</evidence>
<protein>
    <submittedName>
        <fullName evidence="1">Uncharacterized protein</fullName>
    </submittedName>
</protein>
<keyword evidence="2" id="KW-1185">Reference proteome</keyword>
<dbReference type="RefSeq" id="XP_045273951.1">
    <property type="nucleotide sequence ID" value="XM_045417019.1"/>
</dbReference>
<organism evidence="1 2">
    <name type="scientific">Ajellomyces dermatitidis (strain ER-3 / ATCC MYA-2586)</name>
    <name type="common">Blastomyces dermatitidis</name>
    <dbReference type="NCBI Taxonomy" id="559297"/>
    <lineage>
        <taxon>Eukaryota</taxon>
        <taxon>Fungi</taxon>
        <taxon>Dikarya</taxon>
        <taxon>Ascomycota</taxon>
        <taxon>Pezizomycotina</taxon>
        <taxon>Eurotiomycetes</taxon>
        <taxon>Eurotiomycetidae</taxon>
        <taxon>Onygenales</taxon>
        <taxon>Ajellomycetaceae</taxon>
        <taxon>Blastomyces</taxon>
    </lineage>
</organism>
<gene>
    <name evidence="1" type="ORF">BDCG_01509</name>
</gene>
<dbReference type="EMBL" id="EQ999974">
    <property type="protein sequence ID" value="EEQ86389.2"/>
    <property type="molecule type" value="Genomic_DNA"/>
</dbReference>
<name>A0ABP2EU82_AJEDR</name>
<reference evidence="2" key="1">
    <citation type="journal article" date="2015" name="PLoS Genet.">
        <title>The dynamic genome and transcriptome of the human fungal pathogen Blastomyces and close relative Emmonsia.</title>
        <authorList>
            <person name="Munoz J.F."/>
            <person name="Gauthier G.M."/>
            <person name="Desjardins C.A."/>
            <person name="Gallo J.E."/>
            <person name="Holder J."/>
            <person name="Sullivan T.D."/>
            <person name="Marty A.J."/>
            <person name="Carmen J.C."/>
            <person name="Chen Z."/>
            <person name="Ding L."/>
            <person name="Gujja S."/>
            <person name="Magrini V."/>
            <person name="Misas E."/>
            <person name="Mitreva M."/>
            <person name="Priest M."/>
            <person name="Saif S."/>
            <person name="Whiston E.A."/>
            <person name="Young S."/>
            <person name="Zeng Q."/>
            <person name="Goldman W.E."/>
            <person name="Mardis E.R."/>
            <person name="Taylor J.W."/>
            <person name="McEwen J.G."/>
            <person name="Clay O.K."/>
            <person name="Klein B.S."/>
            <person name="Cuomo C.A."/>
        </authorList>
    </citation>
    <scope>NUCLEOTIDE SEQUENCE [LARGE SCALE GENOMIC DNA]</scope>
    <source>
        <strain evidence="2">ER-3 / ATCC MYA-2586</strain>
    </source>
</reference>
<accession>A0ABP2EU82</accession>
<proteinExistence type="predicted"/>
<dbReference type="Proteomes" id="UP000002039">
    <property type="component" value="Unassembled WGS sequence"/>
</dbReference>
<dbReference type="GeneID" id="69024091"/>
<sequence>MAAFRPRPVNAHWFILVLEKLRAPEGQDRCDKSFLLGSIRFIQIFEGLEPGGLATLRVSKHRALAVISSHHQYKISGQAPPRKLDSVLPTNDIASTDGTKVISQLLVLSGKRFFEEPFKVFRGLRAIFNDHIAFGLSVYAATHFNNNESQVGFGFEKDAQGRRTIVRAGLELFHILEAAEIDCREPISAISSAPLRKFNRTIVASLQARQRLSLARERLDDLVAQLQLCRRARPAVNIAQ</sequence>
<evidence type="ECO:0000313" key="2">
    <source>
        <dbReference type="Proteomes" id="UP000002039"/>
    </source>
</evidence>